<comment type="function">
    <text evidence="9">Part of the tripartite ATP-independent periplasmic (TRAP) transport system.</text>
</comment>
<dbReference type="Proteomes" id="UP001161409">
    <property type="component" value="Unassembled WGS sequence"/>
</dbReference>
<comment type="subunit">
    <text evidence="9">The complex comprises the extracytoplasmic solute receptor protein and the two transmembrane proteins.</text>
</comment>
<keyword evidence="12" id="KW-1185">Reference proteome</keyword>
<organism evidence="11 12">
    <name type="scientific">Sneathiella chinensis</name>
    <dbReference type="NCBI Taxonomy" id="349750"/>
    <lineage>
        <taxon>Bacteria</taxon>
        <taxon>Pseudomonadati</taxon>
        <taxon>Pseudomonadota</taxon>
        <taxon>Alphaproteobacteria</taxon>
        <taxon>Sneathiellales</taxon>
        <taxon>Sneathiellaceae</taxon>
        <taxon>Sneathiella</taxon>
    </lineage>
</organism>
<evidence type="ECO:0000256" key="5">
    <source>
        <dbReference type="ARBA" id="ARBA00022692"/>
    </source>
</evidence>
<reference evidence="11" key="2">
    <citation type="submission" date="2023-01" db="EMBL/GenBank/DDBJ databases">
        <title>Draft genome sequence of Sneathiella chinensis strain NBRC 103408.</title>
        <authorList>
            <person name="Sun Q."/>
            <person name="Mori K."/>
        </authorList>
    </citation>
    <scope>NUCLEOTIDE SEQUENCE</scope>
    <source>
        <strain evidence="11">NBRC 103408</strain>
    </source>
</reference>
<dbReference type="RefSeq" id="WP_169561401.1">
    <property type="nucleotide sequence ID" value="NZ_BSNF01000008.1"/>
</dbReference>
<evidence type="ECO:0000256" key="3">
    <source>
        <dbReference type="ARBA" id="ARBA00022475"/>
    </source>
</evidence>
<keyword evidence="4 9" id="KW-0997">Cell inner membrane</keyword>
<dbReference type="InterPro" id="IPR007387">
    <property type="entry name" value="TRAP_DctQ"/>
</dbReference>
<evidence type="ECO:0000256" key="7">
    <source>
        <dbReference type="ARBA" id="ARBA00023136"/>
    </source>
</evidence>
<keyword evidence="5 9" id="KW-0812">Transmembrane</keyword>
<evidence type="ECO:0000256" key="9">
    <source>
        <dbReference type="RuleBase" id="RU369079"/>
    </source>
</evidence>
<accession>A0ABQ5U6B9</accession>
<gene>
    <name evidence="11" type="ORF">GCM10007924_25420</name>
</gene>
<evidence type="ECO:0000259" key="10">
    <source>
        <dbReference type="Pfam" id="PF04290"/>
    </source>
</evidence>
<comment type="similarity">
    <text evidence="8 9">Belongs to the TRAP transporter small permease family.</text>
</comment>
<feature type="transmembrane region" description="Helical" evidence="9">
    <location>
        <begin position="130"/>
        <end position="149"/>
    </location>
</feature>
<keyword evidence="6 9" id="KW-1133">Transmembrane helix</keyword>
<feature type="transmembrane region" description="Helical" evidence="9">
    <location>
        <begin position="12"/>
        <end position="36"/>
    </location>
</feature>
<proteinExistence type="inferred from homology"/>
<evidence type="ECO:0000256" key="4">
    <source>
        <dbReference type="ARBA" id="ARBA00022519"/>
    </source>
</evidence>
<feature type="transmembrane region" description="Helical" evidence="9">
    <location>
        <begin position="87"/>
        <end position="110"/>
    </location>
</feature>
<sequence>MEKIARTLKAIEHGLIAVLASASLVLAVVEMFMRYYFASSLPDWTAEVVVYLITASVFLSGGRLVSENRHVNADIFLRMAGPSQQRILEMMFCAVGIFVCAVMAGKGIGIVEFAYRLDERSDSSLQFPMYLYYAFVPLGFGIMMLHYVARLCRYIWAFDRETMTTTEVDLENAD</sequence>
<evidence type="ECO:0000256" key="2">
    <source>
        <dbReference type="ARBA" id="ARBA00022448"/>
    </source>
</evidence>
<dbReference type="InterPro" id="IPR055348">
    <property type="entry name" value="DctQ"/>
</dbReference>
<keyword evidence="3" id="KW-1003">Cell membrane</keyword>
<name>A0ABQ5U6B9_9PROT</name>
<evidence type="ECO:0000256" key="6">
    <source>
        <dbReference type="ARBA" id="ARBA00022989"/>
    </source>
</evidence>
<protein>
    <recommendedName>
        <fullName evidence="9">TRAP transporter small permease protein</fullName>
    </recommendedName>
</protein>
<dbReference type="Pfam" id="PF04290">
    <property type="entry name" value="DctQ"/>
    <property type="match status" value="1"/>
</dbReference>
<comment type="caution">
    <text evidence="11">The sequence shown here is derived from an EMBL/GenBank/DDBJ whole genome shotgun (WGS) entry which is preliminary data.</text>
</comment>
<dbReference type="PANTHER" id="PTHR35011:SF2">
    <property type="entry name" value="2,3-DIKETO-L-GULONATE TRAP TRANSPORTER SMALL PERMEASE PROTEIN YIAM"/>
    <property type="match status" value="1"/>
</dbReference>
<comment type="subcellular location">
    <subcellularLocation>
        <location evidence="1 9">Cell inner membrane</location>
        <topology evidence="1 9">Multi-pass membrane protein</topology>
    </subcellularLocation>
</comment>
<keyword evidence="7 9" id="KW-0472">Membrane</keyword>
<evidence type="ECO:0000313" key="11">
    <source>
        <dbReference type="EMBL" id="GLQ07321.1"/>
    </source>
</evidence>
<evidence type="ECO:0000256" key="8">
    <source>
        <dbReference type="ARBA" id="ARBA00038436"/>
    </source>
</evidence>
<feature type="domain" description="Tripartite ATP-independent periplasmic transporters DctQ component" evidence="10">
    <location>
        <begin position="25"/>
        <end position="153"/>
    </location>
</feature>
<keyword evidence="2 9" id="KW-0813">Transport</keyword>
<reference evidence="11" key="1">
    <citation type="journal article" date="2014" name="Int. J. Syst. Evol. Microbiol.">
        <title>Complete genome of a new Firmicutes species belonging to the dominant human colonic microbiota ('Ruminococcus bicirculans') reveals two chromosomes and a selective capacity to utilize plant glucans.</title>
        <authorList>
            <consortium name="NISC Comparative Sequencing Program"/>
            <person name="Wegmann U."/>
            <person name="Louis P."/>
            <person name="Goesmann A."/>
            <person name="Henrissat B."/>
            <person name="Duncan S.H."/>
            <person name="Flint H.J."/>
        </authorList>
    </citation>
    <scope>NUCLEOTIDE SEQUENCE</scope>
    <source>
        <strain evidence="11">NBRC 103408</strain>
    </source>
</reference>
<dbReference type="EMBL" id="BSNF01000008">
    <property type="protein sequence ID" value="GLQ07321.1"/>
    <property type="molecule type" value="Genomic_DNA"/>
</dbReference>
<evidence type="ECO:0000313" key="12">
    <source>
        <dbReference type="Proteomes" id="UP001161409"/>
    </source>
</evidence>
<dbReference type="PANTHER" id="PTHR35011">
    <property type="entry name" value="2,3-DIKETO-L-GULONATE TRAP TRANSPORTER SMALL PERMEASE PROTEIN YIAM"/>
    <property type="match status" value="1"/>
</dbReference>
<feature type="transmembrane region" description="Helical" evidence="9">
    <location>
        <begin position="48"/>
        <end position="66"/>
    </location>
</feature>
<evidence type="ECO:0000256" key="1">
    <source>
        <dbReference type="ARBA" id="ARBA00004429"/>
    </source>
</evidence>